<evidence type="ECO:0000313" key="7">
    <source>
        <dbReference type="EMBL" id="CAD8274306.1"/>
    </source>
</evidence>
<keyword evidence="5 6" id="KW-0472">Membrane</keyword>
<feature type="transmembrane region" description="Helical" evidence="6">
    <location>
        <begin position="115"/>
        <end position="136"/>
    </location>
</feature>
<evidence type="ECO:0000256" key="6">
    <source>
        <dbReference type="SAM" id="Phobius"/>
    </source>
</evidence>
<evidence type="ECO:0000256" key="5">
    <source>
        <dbReference type="ARBA" id="ARBA00023136"/>
    </source>
</evidence>
<comment type="subcellular location">
    <subcellularLocation>
        <location evidence="1">Membrane</location>
        <topology evidence="1">Multi-pass membrane protein</topology>
    </subcellularLocation>
</comment>
<evidence type="ECO:0000256" key="2">
    <source>
        <dbReference type="ARBA" id="ARBA00010095"/>
    </source>
</evidence>
<name>A0A7R9YM35_DIALT</name>
<evidence type="ECO:0000256" key="3">
    <source>
        <dbReference type="ARBA" id="ARBA00022692"/>
    </source>
</evidence>
<protein>
    <recommendedName>
        <fullName evidence="8">ER-derived vesicles protein ERV14</fullName>
    </recommendedName>
</protein>
<dbReference type="GO" id="GO:0016020">
    <property type="term" value="C:membrane"/>
    <property type="evidence" value="ECO:0007669"/>
    <property type="project" value="UniProtKB-SubCell"/>
</dbReference>
<dbReference type="AlphaFoldDB" id="A0A7R9YM35"/>
<sequence length="149" mass="16983">MAAAVFWLWLFVFIVGCLLVFASVVHIITYSDLESDYINPVDASERLNRFLIPEYVAHAGITLLFLLTLNFVPLVANGVLVAWNTKRFLEGEHLVDATKIYPTLAERKKQSLVKLGFYVIMFFYYLYRMVFALVWGRIAAQQAAAPTGR</sequence>
<dbReference type="Pfam" id="PF03311">
    <property type="entry name" value="Cornichon"/>
    <property type="match status" value="1"/>
</dbReference>
<reference evidence="7" key="1">
    <citation type="submission" date="2021-01" db="EMBL/GenBank/DDBJ databases">
        <authorList>
            <person name="Corre E."/>
            <person name="Pelletier E."/>
            <person name="Niang G."/>
            <person name="Scheremetjew M."/>
            <person name="Finn R."/>
            <person name="Kale V."/>
            <person name="Holt S."/>
            <person name="Cochrane G."/>
            <person name="Meng A."/>
            <person name="Brown T."/>
            <person name="Cohen L."/>
        </authorList>
    </citation>
    <scope>NUCLEOTIDE SEQUENCE</scope>
    <source>
        <strain evidence="7">RCC1537</strain>
    </source>
</reference>
<evidence type="ECO:0008006" key="8">
    <source>
        <dbReference type="Google" id="ProtNLM"/>
    </source>
</evidence>
<dbReference type="SMART" id="SM01398">
    <property type="entry name" value="Cornichon"/>
    <property type="match status" value="1"/>
</dbReference>
<dbReference type="GO" id="GO:0016192">
    <property type="term" value="P:vesicle-mediated transport"/>
    <property type="evidence" value="ECO:0007669"/>
    <property type="project" value="InterPro"/>
</dbReference>
<accession>A0A7R9YM35</accession>
<dbReference type="EMBL" id="HBEB01013404">
    <property type="protein sequence ID" value="CAD8274306.1"/>
    <property type="molecule type" value="Transcribed_RNA"/>
</dbReference>
<dbReference type="PANTHER" id="PTHR12290">
    <property type="entry name" value="CORNICHON-RELATED"/>
    <property type="match status" value="1"/>
</dbReference>
<feature type="transmembrane region" description="Helical" evidence="6">
    <location>
        <begin position="55"/>
        <end position="83"/>
    </location>
</feature>
<comment type="similarity">
    <text evidence="2">Belongs to the cornichon family.</text>
</comment>
<gene>
    <name evidence="7" type="ORF">PLUT1463_LOCUS8622</name>
</gene>
<dbReference type="InterPro" id="IPR003377">
    <property type="entry name" value="Cornichon"/>
</dbReference>
<feature type="transmembrane region" description="Helical" evidence="6">
    <location>
        <begin position="7"/>
        <end position="28"/>
    </location>
</feature>
<evidence type="ECO:0000256" key="4">
    <source>
        <dbReference type="ARBA" id="ARBA00022989"/>
    </source>
</evidence>
<proteinExistence type="inferred from homology"/>
<keyword evidence="4 6" id="KW-1133">Transmembrane helix</keyword>
<keyword evidence="3 6" id="KW-0812">Transmembrane</keyword>
<evidence type="ECO:0000256" key="1">
    <source>
        <dbReference type="ARBA" id="ARBA00004141"/>
    </source>
</evidence>
<organism evidence="7">
    <name type="scientific">Diacronema lutheri</name>
    <name type="common">Unicellular marine alga</name>
    <name type="synonym">Monochrysis lutheri</name>
    <dbReference type="NCBI Taxonomy" id="2081491"/>
    <lineage>
        <taxon>Eukaryota</taxon>
        <taxon>Haptista</taxon>
        <taxon>Haptophyta</taxon>
        <taxon>Pavlovophyceae</taxon>
        <taxon>Pavlovales</taxon>
        <taxon>Pavlovaceae</taxon>
        <taxon>Diacronema</taxon>
    </lineage>
</organism>